<sequence length="96" mass="11023">MKGYKMTSVVQFRMDSNDKEILETMLKDMGLDLGTAFRMFAAKVLKTGEIPFSITSSIDPDTIWTKEDEKAYKKALKELERGETISHEEMKRKLGL</sequence>
<dbReference type="InterPro" id="IPR013321">
    <property type="entry name" value="Arc_rbn_hlx_hlx"/>
</dbReference>
<evidence type="ECO:0000313" key="2">
    <source>
        <dbReference type="Proteomes" id="UP000256650"/>
    </source>
</evidence>
<dbReference type="InterPro" id="IPR007337">
    <property type="entry name" value="RelB/DinJ"/>
</dbReference>
<dbReference type="AlphaFoldDB" id="A0A3D8IH27"/>
<organism evidence="1 2">
    <name type="scientific">Helicobacter ganmani</name>
    <dbReference type="NCBI Taxonomy" id="60246"/>
    <lineage>
        <taxon>Bacteria</taxon>
        <taxon>Pseudomonadati</taxon>
        <taxon>Campylobacterota</taxon>
        <taxon>Epsilonproteobacteria</taxon>
        <taxon>Campylobacterales</taxon>
        <taxon>Helicobacteraceae</taxon>
        <taxon>Helicobacter</taxon>
    </lineage>
</organism>
<reference evidence="1 2" key="1">
    <citation type="submission" date="2018-04" db="EMBL/GenBank/DDBJ databases">
        <title>Novel Campyloabacter and Helicobacter Species and Strains.</title>
        <authorList>
            <person name="Mannion A.J."/>
            <person name="Shen Z."/>
            <person name="Fox J.G."/>
        </authorList>
    </citation>
    <scope>NUCLEOTIDE SEQUENCE [LARGE SCALE GENOMIC DNA]</scope>
    <source>
        <strain evidence="1 2">MIT 99-5101</strain>
    </source>
</reference>
<name>A0A3D8IH27_9HELI</name>
<dbReference type="OrthoDB" id="9808267at2"/>
<gene>
    <name evidence="1" type="ORF">CQA43_01550</name>
</gene>
<keyword evidence="2" id="KW-1185">Reference proteome</keyword>
<protein>
    <recommendedName>
        <fullName evidence="3">Type II toxin-antitoxin system antitoxin, RelB/DinJ family</fullName>
    </recommendedName>
</protein>
<accession>A0A3D8IH27</accession>
<dbReference type="Proteomes" id="UP000256650">
    <property type="component" value="Unassembled WGS sequence"/>
</dbReference>
<evidence type="ECO:0008006" key="3">
    <source>
        <dbReference type="Google" id="ProtNLM"/>
    </source>
</evidence>
<dbReference type="Gene3D" id="1.10.1220.10">
    <property type="entry name" value="Met repressor-like"/>
    <property type="match status" value="1"/>
</dbReference>
<dbReference type="Pfam" id="PF04221">
    <property type="entry name" value="RelB"/>
    <property type="match status" value="1"/>
</dbReference>
<comment type="caution">
    <text evidence="1">The sequence shown here is derived from an EMBL/GenBank/DDBJ whole genome shotgun (WGS) entry which is preliminary data.</text>
</comment>
<evidence type="ECO:0000313" key="1">
    <source>
        <dbReference type="EMBL" id="RDU64512.1"/>
    </source>
</evidence>
<dbReference type="NCBIfam" id="TIGR02384">
    <property type="entry name" value="RelB_DinJ"/>
    <property type="match status" value="1"/>
</dbReference>
<dbReference type="GO" id="GO:0006355">
    <property type="term" value="P:regulation of DNA-templated transcription"/>
    <property type="evidence" value="ECO:0007669"/>
    <property type="project" value="InterPro"/>
</dbReference>
<proteinExistence type="predicted"/>
<dbReference type="EMBL" id="NXLS01000001">
    <property type="protein sequence ID" value="RDU64512.1"/>
    <property type="molecule type" value="Genomic_DNA"/>
</dbReference>